<reference evidence="3" key="1">
    <citation type="submission" date="2015-09" db="EMBL/GenBank/DDBJ databases">
        <authorList>
            <consortium name="Pathogen Informatics"/>
        </authorList>
    </citation>
    <scope>NUCLEOTIDE SEQUENCE [LARGE SCALE GENOMIC DNA]</scope>
    <source>
        <strain evidence="3">Lake Konstanz</strain>
    </source>
</reference>
<dbReference type="GO" id="GO:0004439">
    <property type="term" value="F:phosphatidylinositol-4,5-bisphosphate 5-phosphatase activity"/>
    <property type="evidence" value="ECO:0007669"/>
    <property type="project" value="TreeGrafter"/>
</dbReference>
<dbReference type="Gene3D" id="3.60.10.10">
    <property type="entry name" value="Endonuclease/exonuclease/phosphatase"/>
    <property type="match status" value="1"/>
</dbReference>
<keyword evidence="3" id="KW-1185">Reference proteome</keyword>
<feature type="region of interest" description="Disordered" evidence="1">
    <location>
        <begin position="194"/>
        <end position="214"/>
    </location>
</feature>
<evidence type="ECO:0000313" key="2">
    <source>
        <dbReference type="EMBL" id="CUE64345.1"/>
    </source>
</evidence>
<feature type="compositionally biased region" description="Polar residues" evidence="1">
    <location>
        <begin position="17"/>
        <end position="39"/>
    </location>
</feature>
<feature type="compositionally biased region" description="Acidic residues" evidence="1">
    <location>
        <begin position="201"/>
        <end position="211"/>
    </location>
</feature>
<feature type="region of interest" description="Disordered" evidence="1">
    <location>
        <begin position="237"/>
        <end position="281"/>
    </location>
</feature>
<protein>
    <recommendedName>
        <fullName evidence="4">Inositol polyphosphate-related phosphatase domain-containing protein</fullName>
    </recommendedName>
</protein>
<evidence type="ECO:0000313" key="3">
    <source>
        <dbReference type="Proteomes" id="UP000051952"/>
    </source>
</evidence>
<feature type="region of interest" description="Disordered" evidence="1">
    <location>
        <begin position="1"/>
        <end position="137"/>
    </location>
</feature>
<feature type="compositionally biased region" description="Polar residues" evidence="1">
    <location>
        <begin position="1"/>
        <end position="10"/>
    </location>
</feature>
<dbReference type="EMBL" id="CYKH01000043">
    <property type="protein sequence ID" value="CUE64345.1"/>
    <property type="molecule type" value="Genomic_DNA"/>
</dbReference>
<evidence type="ECO:0008006" key="4">
    <source>
        <dbReference type="Google" id="ProtNLM"/>
    </source>
</evidence>
<accession>A0A0S4IMA6</accession>
<feature type="compositionally biased region" description="Low complexity" evidence="1">
    <location>
        <begin position="126"/>
        <end position="137"/>
    </location>
</feature>
<dbReference type="GO" id="GO:0046856">
    <property type="term" value="P:phosphatidylinositol dephosphorylation"/>
    <property type="evidence" value="ECO:0007669"/>
    <property type="project" value="InterPro"/>
</dbReference>
<dbReference type="Proteomes" id="UP000051952">
    <property type="component" value="Unassembled WGS sequence"/>
</dbReference>
<dbReference type="AlphaFoldDB" id="A0A0S4IMA6"/>
<feature type="compositionally biased region" description="Low complexity" evidence="1">
    <location>
        <begin position="256"/>
        <end position="266"/>
    </location>
</feature>
<dbReference type="SUPFAM" id="SSF56219">
    <property type="entry name" value="DNase I-like"/>
    <property type="match status" value="1"/>
</dbReference>
<proteinExistence type="predicted"/>
<dbReference type="PANTHER" id="PTHR11200:SF300">
    <property type="entry name" value="TYPE II INOSITOL 1,4,5-TRISPHOSPHATE 5-PHOSPHATASE"/>
    <property type="match status" value="1"/>
</dbReference>
<sequence length="417" mass="44606">MSQPITSSSGDDAAEHQSITDYGVSTTSPLQQHQSTNEQLLGPAASGNIDDEQQQDEVGFSVPPPLPALLQQRRAVGQMMQRKEGILPSSPSSPSPESPEGLPQESVDEDHQLSDETLPQQPTPPNNSSSNTSSSSNHGALAKFVDNVQVGLGLTMWVLQLLCKSVVSSWVIFIVYPISWVVYGVWRHEDDDKQQRRAAGEEGEEAMDGCDVDPANLQRREASPASDESSSELTATALDNATGGGGLTVTRHTPSKGRSPMPSSSSFGQLDSFIATPNPNVSAAEMTRASRLRMNLNERLRNSGSQFCTEQPLNIHVATWNVANQPPPSNDGDACGLRRWLLGDELTDELERCAAALKENDVGASSSVDPPPLSSFPDVVVVGLQEVEFGGIALMVETTESSVAWTEAVTDCLNDAV</sequence>
<gene>
    <name evidence="2" type="ORF">BSAL_50555</name>
</gene>
<dbReference type="PANTHER" id="PTHR11200">
    <property type="entry name" value="INOSITOL 5-PHOSPHATASE"/>
    <property type="match status" value="1"/>
</dbReference>
<organism evidence="2 3">
    <name type="scientific">Bodo saltans</name>
    <name type="common">Flagellated protozoan</name>
    <dbReference type="NCBI Taxonomy" id="75058"/>
    <lineage>
        <taxon>Eukaryota</taxon>
        <taxon>Discoba</taxon>
        <taxon>Euglenozoa</taxon>
        <taxon>Kinetoplastea</taxon>
        <taxon>Metakinetoplastina</taxon>
        <taxon>Eubodonida</taxon>
        <taxon>Bodonidae</taxon>
        <taxon>Bodo</taxon>
    </lineage>
</organism>
<dbReference type="VEuPathDB" id="TriTrypDB:BSAL_50555"/>
<dbReference type="InterPro" id="IPR036691">
    <property type="entry name" value="Endo/exonu/phosph_ase_sf"/>
</dbReference>
<dbReference type="InterPro" id="IPR046985">
    <property type="entry name" value="IP5"/>
</dbReference>
<name>A0A0S4IMA6_BODSA</name>
<evidence type="ECO:0000256" key="1">
    <source>
        <dbReference type="SAM" id="MobiDB-lite"/>
    </source>
</evidence>
<feature type="non-terminal residue" evidence="2">
    <location>
        <position position="417"/>
    </location>
</feature>